<dbReference type="PROSITE" id="PS52050">
    <property type="entry name" value="WYL"/>
    <property type="match status" value="1"/>
</dbReference>
<dbReference type="InterPro" id="IPR026881">
    <property type="entry name" value="WYL_dom"/>
</dbReference>
<dbReference type="PANTHER" id="PTHR34580:SF9">
    <property type="entry name" value="SLL5097 PROTEIN"/>
    <property type="match status" value="1"/>
</dbReference>
<organism evidence="2 3">
    <name type="scientific">Capnocytophaga ochracea</name>
    <dbReference type="NCBI Taxonomy" id="1018"/>
    <lineage>
        <taxon>Bacteria</taxon>
        <taxon>Pseudomonadati</taxon>
        <taxon>Bacteroidota</taxon>
        <taxon>Flavobacteriia</taxon>
        <taxon>Flavobacteriales</taxon>
        <taxon>Flavobacteriaceae</taxon>
        <taxon>Capnocytophaga</taxon>
    </lineage>
</organism>
<reference evidence="2 3" key="1">
    <citation type="submission" date="2018-06" db="EMBL/GenBank/DDBJ databases">
        <authorList>
            <consortium name="Pathogen Informatics"/>
            <person name="Doyle S."/>
        </authorList>
    </citation>
    <scope>NUCLEOTIDE SEQUENCE [LARGE SCALE GENOMIC DNA]</scope>
    <source>
        <strain evidence="2 3">NCTC11545</strain>
    </source>
</reference>
<evidence type="ECO:0000259" key="1">
    <source>
        <dbReference type="Pfam" id="PF13280"/>
    </source>
</evidence>
<sequence length="350" mass="41716">MFYEFLPANIQNKMIGTSFCLVFLFRKQKYNNRAQQLVVLKKLYTFVEKILKMSLSKMFSRHRFIVERLRIKPCTSEELENAWERSIENTEEQPLAKRTLQRDIQIIKEVYHIIIKFNKSLKAYEITEDNDSYTQNLFEAFDVFRALQNYGNLSKVIQFDRRLPAGTEYLSPLLRAIKEHRQLKLHYYKFWDKNQQPAVRTIEPYLLKEAQRRWYVLAWDVEKKALRVFGLDRITRLDDSKDIKYQHTVPEGVECFFDDSFGAWVDSEHTQAEEVVLAFKKLLNDSVFMPNPAEYLKAMPLHSSQEVVRETDNEIVLKLRLKITPDFVREIQSYGDRVKVLSDNVLIYKE</sequence>
<gene>
    <name evidence="2" type="ORF">NCTC11545_00738</name>
</gene>
<name>A0A2X2SSI0_CAPOC</name>
<protein>
    <recommendedName>
        <fullName evidence="1">WYL domain-containing protein</fullName>
    </recommendedName>
</protein>
<dbReference type="AlphaFoldDB" id="A0A2X2SSI0"/>
<dbReference type="InterPro" id="IPR051534">
    <property type="entry name" value="CBASS_pafABC_assoc_protein"/>
</dbReference>
<feature type="domain" description="WYL" evidence="1">
    <location>
        <begin position="168"/>
        <end position="237"/>
    </location>
</feature>
<proteinExistence type="predicted"/>
<accession>A0A2X2SSI0</accession>
<dbReference type="EMBL" id="UAVS01000001">
    <property type="protein sequence ID" value="SQA93367.1"/>
    <property type="molecule type" value="Genomic_DNA"/>
</dbReference>
<evidence type="ECO:0000313" key="2">
    <source>
        <dbReference type="EMBL" id="SQA93367.1"/>
    </source>
</evidence>
<evidence type="ECO:0000313" key="3">
    <source>
        <dbReference type="Proteomes" id="UP000250169"/>
    </source>
</evidence>
<dbReference type="PANTHER" id="PTHR34580">
    <property type="match status" value="1"/>
</dbReference>
<dbReference type="Proteomes" id="UP000250169">
    <property type="component" value="Unassembled WGS sequence"/>
</dbReference>
<dbReference type="Pfam" id="PF13280">
    <property type="entry name" value="WYL"/>
    <property type="match status" value="1"/>
</dbReference>